<dbReference type="RefSeq" id="WP_277579470.1">
    <property type="nucleotide sequence ID" value="NZ_JANRMI010000005.1"/>
</dbReference>
<dbReference type="EMBL" id="JANRMI010000005">
    <property type="protein sequence ID" value="MDG0817994.1"/>
    <property type="molecule type" value="Genomic_DNA"/>
</dbReference>
<name>A0ABT6DM79_9BACT</name>
<reference evidence="1" key="1">
    <citation type="submission" date="2022-08" db="EMBL/GenBank/DDBJ databases">
        <title>Novel Bdellovibrio Species Isolated from Svalbard: Designation Bdellovibrio svalbardensis.</title>
        <authorList>
            <person name="Mitchell R.J."/>
            <person name="Choi S.Y."/>
        </authorList>
    </citation>
    <scope>NUCLEOTIDE SEQUENCE</scope>
    <source>
        <strain evidence="1">PAP01</strain>
    </source>
</reference>
<organism evidence="1 2">
    <name type="scientific">Bdellovibrio svalbardensis</name>
    <dbReference type="NCBI Taxonomy" id="2972972"/>
    <lineage>
        <taxon>Bacteria</taxon>
        <taxon>Pseudomonadati</taxon>
        <taxon>Bdellovibrionota</taxon>
        <taxon>Bdellovibrionia</taxon>
        <taxon>Bdellovibrionales</taxon>
        <taxon>Pseudobdellovibrionaceae</taxon>
        <taxon>Bdellovibrio</taxon>
    </lineage>
</organism>
<sequence length="210" mass="23396">MKAEVNFDRSISEATKTQITEDLGFVKTLEGKGGSALYKNIFQKDVLRGSDLMDFFSDRITTFSMNSCGGGNAVAACVIPWMDSHTMWITPNYVKNSIPQIFRISIIFHESRHTEDIHGNWMHATCPVPYLDDNGKDIVGIISGTKMEGMPACDNQAVGAYGLQAVLLKNIEKNCSNCNQKVQMDAKLFGDDSIYRISNLNSRKQLKNDL</sequence>
<dbReference type="Proteomes" id="UP001152321">
    <property type="component" value="Unassembled WGS sequence"/>
</dbReference>
<protein>
    <submittedName>
        <fullName evidence="1">Uncharacterized protein</fullName>
    </submittedName>
</protein>
<evidence type="ECO:0000313" key="1">
    <source>
        <dbReference type="EMBL" id="MDG0817994.1"/>
    </source>
</evidence>
<evidence type="ECO:0000313" key="2">
    <source>
        <dbReference type="Proteomes" id="UP001152321"/>
    </source>
</evidence>
<gene>
    <name evidence="1" type="ORF">NWE73_16545</name>
</gene>
<accession>A0ABT6DM79</accession>
<comment type="caution">
    <text evidence="1">The sequence shown here is derived from an EMBL/GenBank/DDBJ whole genome shotgun (WGS) entry which is preliminary data.</text>
</comment>
<keyword evidence="2" id="KW-1185">Reference proteome</keyword>
<proteinExistence type="predicted"/>